<dbReference type="PANTHER" id="PTHR44757">
    <property type="entry name" value="DIGUANYLATE CYCLASE DGCP"/>
    <property type="match status" value="1"/>
</dbReference>
<dbReference type="PROSITE" id="PS50110">
    <property type="entry name" value="RESPONSE_REGULATORY"/>
    <property type="match status" value="1"/>
</dbReference>
<dbReference type="EMBL" id="JBHSMC010000014">
    <property type="protein sequence ID" value="MFC5465410.1"/>
    <property type="molecule type" value="Genomic_DNA"/>
</dbReference>
<dbReference type="InterPro" id="IPR029787">
    <property type="entry name" value="Nucleotide_cyclase"/>
</dbReference>
<dbReference type="CDD" id="cd00130">
    <property type="entry name" value="PAS"/>
    <property type="match status" value="1"/>
</dbReference>
<dbReference type="Gene3D" id="3.20.20.450">
    <property type="entry name" value="EAL domain"/>
    <property type="match status" value="1"/>
</dbReference>
<dbReference type="Pfam" id="PF13426">
    <property type="entry name" value="PAS_9"/>
    <property type="match status" value="1"/>
</dbReference>
<keyword evidence="5" id="KW-0804">Transcription</keyword>
<dbReference type="InterPro" id="IPR052155">
    <property type="entry name" value="Biofilm_reg_signaling"/>
</dbReference>
<dbReference type="PANTHER" id="PTHR44757:SF2">
    <property type="entry name" value="BIOFILM ARCHITECTURE MAINTENANCE PROTEIN MBAA"/>
    <property type="match status" value="1"/>
</dbReference>
<dbReference type="SMART" id="SM00091">
    <property type="entry name" value="PAS"/>
    <property type="match status" value="1"/>
</dbReference>
<dbReference type="PROSITE" id="PS50043">
    <property type="entry name" value="HTH_LUXR_2"/>
    <property type="match status" value="1"/>
</dbReference>
<evidence type="ECO:0000256" key="6">
    <source>
        <dbReference type="PROSITE-ProRule" id="PRU00169"/>
    </source>
</evidence>
<evidence type="ECO:0000256" key="2">
    <source>
        <dbReference type="ARBA" id="ARBA00023012"/>
    </source>
</evidence>
<feature type="modified residue" description="4-aspartylphosphate" evidence="6">
    <location>
        <position position="55"/>
    </location>
</feature>
<feature type="domain" description="EAL" evidence="11">
    <location>
        <begin position="460"/>
        <end position="715"/>
    </location>
</feature>
<dbReference type="PROSITE" id="PS50887">
    <property type="entry name" value="GGDEF"/>
    <property type="match status" value="1"/>
</dbReference>
<keyword evidence="6" id="KW-0597">Phosphoprotein</keyword>
<dbReference type="Gene3D" id="3.30.450.20">
    <property type="entry name" value="PAS domain"/>
    <property type="match status" value="1"/>
</dbReference>
<dbReference type="PROSITE" id="PS50883">
    <property type="entry name" value="EAL"/>
    <property type="match status" value="1"/>
</dbReference>
<dbReference type="SMART" id="SM00052">
    <property type="entry name" value="EAL"/>
    <property type="match status" value="1"/>
</dbReference>
<sequence>MDDKVNILLVDDRPENLIALEAIIEREDYRLMKATSGEEALKYLLKYDFAAILLDVQMPGMDGFRTAKIIKAREKTKHIPILFITANNMDSEHIFMGYSVGAIDYILKPIDPLILKAKVDGFVEIYMMKKQLIQQAQDLTRKTEKLEEMNKELSIISSELRKSEALTSVISETSIDSMLVLDKLGQILKINPAVNKMFQYDEGSLIGKHISLLFSSLISKQYMNKIIESHYVMGLENITLVDAVRKDRTIFPVEIQIGRRLVQNEWIVAITLRDITVRKKNEELVTHLAYYDTITDLPNKQLFHKEFTNRLEIAKNENQTLAIMQLDVDRFKYVNDSLGYIIGDRVLKEIAKRLLESTCASDIVARLGSSAFSILLPNTDREAALDVAEQLIDAFKKPFIIDKYELFITISIGLSIFPYDGDNSFVLMKNANAALYRAKDSGKNTFKVFHSGMNVHSYRSFMLQSDLPKALERSEFTLVYTPRLELNTRLVRSVEVLVHWNHPKWGTILPDEFTPLAEETGYIIEIGKWMLDTLGQQMVEWKHQNVPPIRVAINFTALQIIENDFVETLFQFLEKYEISSKLLEVILLDSIVLQNEPIIAKALKQLGERGVSITINNFGAGYLSLKYIRELAVNTLKLDKSLLLTAEGASYELQVLLSGVISMAHQLKMNVIADGVETEEQLKLLMKEHCDEIQGSKISQPMTGKQLVHLVLSEEKPQFLNIRSPLKEVTNKVDDFQIQKQQLIEGALERTKKLYSVSAREMDVFKLILEGLSNKEISEKLYISEHTVKNHITRIFQKLNVNDRMQAMAMVLQMYMDDKEEVSENL</sequence>
<dbReference type="Gene3D" id="1.10.10.10">
    <property type="entry name" value="Winged helix-like DNA-binding domain superfamily/Winged helix DNA-binding domain"/>
    <property type="match status" value="1"/>
</dbReference>
<comment type="subcellular location">
    <subcellularLocation>
        <location evidence="1">Cytoplasm</location>
    </subcellularLocation>
</comment>
<dbReference type="SMART" id="SM00421">
    <property type="entry name" value="HTH_LUXR"/>
    <property type="match status" value="1"/>
</dbReference>
<dbReference type="SMART" id="SM00448">
    <property type="entry name" value="REC"/>
    <property type="match status" value="1"/>
</dbReference>
<dbReference type="Pfam" id="PF00563">
    <property type="entry name" value="EAL"/>
    <property type="match status" value="1"/>
</dbReference>
<comment type="caution">
    <text evidence="13">The sequence shown here is derived from an EMBL/GenBank/DDBJ whole genome shotgun (WGS) entry which is preliminary data.</text>
</comment>
<dbReference type="Gene3D" id="3.30.70.270">
    <property type="match status" value="1"/>
</dbReference>
<dbReference type="InterPro" id="IPR016032">
    <property type="entry name" value="Sig_transdc_resp-reg_C-effctor"/>
</dbReference>
<dbReference type="SUPFAM" id="SSF55073">
    <property type="entry name" value="Nucleotide cyclase"/>
    <property type="match status" value="1"/>
</dbReference>
<evidence type="ECO:0000259" key="12">
    <source>
        <dbReference type="PROSITE" id="PS50887"/>
    </source>
</evidence>
<evidence type="ECO:0000256" key="1">
    <source>
        <dbReference type="ARBA" id="ARBA00004496"/>
    </source>
</evidence>
<dbReference type="InterPro" id="IPR035919">
    <property type="entry name" value="EAL_sf"/>
</dbReference>
<keyword evidence="2" id="KW-0902">Two-component regulatory system</keyword>
<keyword evidence="14" id="KW-1185">Reference proteome</keyword>
<evidence type="ECO:0000256" key="7">
    <source>
        <dbReference type="SAM" id="Coils"/>
    </source>
</evidence>
<dbReference type="RefSeq" id="WP_382351729.1">
    <property type="nucleotide sequence ID" value="NZ_JBHSMC010000014.1"/>
</dbReference>
<dbReference type="InterPro" id="IPR001789">
    <property type="entry name" value="Sig_transdc_resp-reg_receiver"/>
</dbReference>
<evidence type="ECO:0000259" key="9">
    <source>
        <dbReference type="PROSITE" id="PS50110"/>
    </source>
</evidence>
<feature type="coiled-coil region" evidence="7">
    <location>
        <begin position="129"/>
        <end position="166"/>
    </location>
</feature>
<dbReference type="CDD" id="cd06170">
    <property type="entry name" value="LuxR_C_like"/>
    <property type="match status" value="1"/>
</dbReference>
<keyword evidence="4" id="KW-0238">DNA-binding</keyword>
<dbReference type="NCBIfam" id="TIGR00229">
    <property type="entry name" value="sensory_box"/>
    <property type="match status" value="1"/>
</dbReference>
<evidence type="ECO:0000256" key="4">
    <source>
        <dbReference type="ARBA" id="ARBA00023125"/>
    </source>
</evidence>
<accession>A0ABW0LHP3</accession>
<dbReference type="Gene3D" id="3.40.50.2300">
    <property type="match status" value="1"/>
</dbReference>
<dbReference type="SUPFAM" id="SSF46894">
    <property type="entry name" value="C-terminal effector domain of the bipartite response regulators"/>
    <property type="match status" value="1"/>
</dbReference>
<evidence type="ECO:0000313" key="14">
    <source>
        <dbReference type="Proteomes" id="UP001596147"/>
    </source>
</evidence>
<feature type="domain" description="PAS" evidence="10">
    <location>
        <begin position="163"/>
        <end position="247"/>
    </location>
</feature>
<evidence type="ECO:0000313" key="13">
    <source>
        <dbReference type="EMBL" id="MFC5465410.1"/>
    </source>
</evidence>
<dbReference type="PROSITE" id="PS00622">
    <property type="entry name" value="HTH_LUXR_1"/>
    <property type="match status" value="1"/>
</dbReference>
<dbReference type="CDD" id="cd01948">
    <property type="entry name" value="EAL"/>
    <property type="match status" value="1"/>
</dbReference>
<keyword evidence="3" id="KW-0805">Transcription regulation</keyword>
<dbReference type="InterPro" id="IPR000792">
    <property type="entry name" value="Tscrpt_reg_LuxR_C"/>
</dbReference>
<dbReference type="InterPro" id="IPR036388">
    <property type="entry name" value="WH-like_DNA-bd_sf"/>
</dbReference>
<dbReference type="InterPro" id="IPR043128">
    <property type="entry name" value="Rev_trsase/Diguanyl_cyclase"/>
</dbReference>
<organism evidence="13 14">
    <name type="scientific">Lederbergia graminis</name>
    <dbReference type="NCBI Taxonomy" id="735518"/>
    <lineage>
        <taxon>Bacteria</taxon>
        <taxon>Bacillati</taxon>
        <taxon>Bacillota</taxon>
        <taxon>Bacilli</taxon>
        <taxon>Bacillales</taxon>
        <taxon>Bacillaceae</taxon>
        <taxon>Lederbergia</taxon>
    </lineage>
</organism>
<evidence type="ECO:0000256" key="5">
    <source>
        <dbReference type="ARBA" id="ARBA00023163"/>
    </source>
</evidence>
<dbReference type="InterPro" id="IPR000014">
    <property type="entry name" value="PAS"/>
</dbReference>
<feature type="domain" description="Response regulatory" evidence="9">
    <location>
        <begin position="6"/>
        <end position="123"/>
    </location>
</feature>
<dbReference type="NCBIfam" id="TIGR00254">
    <property type="entry name" value="GGDEF"/>
    <property type="match status" value="1"/>
</dbReference>
<dbReference type="SMART" id="SM00267">
    <property type="entry name" value="GGDEF"/>
    <property type="match status" value="1"/>
</dbReference>
<dbReference type="Proteomes" id="UP001596147">
    <property type="component" value="Unassembled WGS sequence"/>
</dbReference>
<feature type="domain" description="HTH luxR-type" evidence="8">
    <location>
        <begin position="750"/>
        <end position="815"/>
    </location>
</feature>
<dbReference type="InterPro" id="IPR000160">
    <property type="entry name" value="GGDEF_dom"/>
</dbReference>
<evidence type="ECO:0000256" key="3">
    <source>
        <dbReference type="ARBA" id="ARBA00023015"/>
    </source>
</evidence>
<evidence type="ECO:0000259" key="10">
    <source>
        <dbReference type="PROSITE" id="PS50112"/>
    </source>
</evidence>
<dbReference type="PROSITE" id="PS50112">
    <property type="entry name" value="PAS"/>
    <property type="match status" value="1"/>
</dbReference>
<protein>
    <submittedName>
        <fullName evidence="13">EAL domain-containing protein</fullName>
    </submittedName>
</protein>
<proteinExistence type="predicted"/>
<dbReference type="SUPFAM" id="SSF141868">
    <property type="entry name" value="EAL domain-like"/>
    <property type="match status" value="1"/>
</dbReference>
<dbReference type="Pfam" id="PF00196">
    <property type="entry name" value="GerE"/>
    <property type="match status" value="1"/>
</dbReference>
<dbReference type="InterPro" id="IPR011006">
    <property type="entry name" value="CheY-like_superfamily"/>
</dbReference>
<evidence type="ECO:0000259" key="11">
    <source>
        <dbReference type="PROSITE" id="PS50883"/>
    </source>
</evidence>
<dbReference type="Pfam" id="PF00990">
    <property type="entry name" value="GGDEF"/>
    <property type="match status" value="1"/>
</dbReference>
<keyword evidence="7" id="KW-0175">Coiled coil</keyword>
<gene>
    <name evidence="13" type="ORF">ACFPM4_11680</name>
</gene>
<dbReference type="Pfam" id="PF00072">
    <property type="entry name" value="Response_reg"/>
    <property type="match status" value="1"/>
</dbReference>
<dbReference type="CDD" id="cd01949">
    <property type="entry name" value="GGDEF"/>
    <property type="match status" value="1"/>
</dbReference>
<name>A0ABW0LHP3_9BACI</name>
<dbReference type="PRINTS" id="PR00038">
    <property type="entry name" value="HTHLUXR"/>
</dbReference>
<feature type="domain" description="GGDEF" evidence="12">
    <location>
        <begin position="319"/>
        <end position="451"/>
    </location>
</feature>
<dbReference type="SUPFAM" id="SSF52172">
    <property type="entry name" value="CheY-like"/>
    <property type="match status" value="1"/>
</dbReference>
<dbReference type="InterPro" id="IPR001633">
    <property type="entry name" value="EAL_dom"/>
</dbReference>
<reference evidence="14" key="1">
    <citation type="journal article" date="2019" name="Int. J. Syst. Evol. Microbiol.">
        <title>The Global Catalogue of Microorganisms (GCM) 10K type strain sequencing project: providing services to taxonomists for standard genome sequencing and annotation.</title>
        <authorList>
            <consortium name="The Broad Institute Genomics Platform"/>
            <consortium name="The Broad Institute Genome Sequencing Center for Infectious Disease"/>
            <person name="Wu L."/>
            <person name="Ma J."/>
        </authorList>
    </citation>
    <scope>NUCLEOTIDE SEQUENCE [LARGE SCALE GENOMIC DNA]</scope>
    <source>
        <strain evidence="14">CGMCC 1.12237</strain>
    </source>
</reference>
<dbReference type="InterPro" id="IPR035965">
    <property type="entry name" value="PAS-like_dom_sf"/>
</dbReference>
<dbReference type="SUPFAM" id="SSF55785">
    <property type="entry name" value="PYP-like sensor domain (PAS domain)"/>
    <property type="match status" value="1"/>
</dbReference>
<evidence type="ECO:0000259" key="8">
    <source>
        <dbReference type="PROSITE" id="PS50043"/>
    </source>
</evidence>